<evidence type="ECO:0000313" key="2">
    <source>
        <dbReference type="Proteomes" id="UP000016567"/>
    </source>
</evidence>
<keyword evidence="2" id="KW-1185">Reference proteome</keyword>
<dbReference type="STRING" id="1219077.VAZ01S_039_00570"/>
<name>U3ASK6_9VIBR</name>
<dbReference type="RefSeq" id="WP_021709982.1">
    <property type="nucleotide sequence ID" value="NZ_BAOB01000386.1"/>
</dbReference>
<accession>U3ASK6</accession>
<organism evidence="1 2">
    <name type="scientific">Vibrio azureus NBRC 104587</name>
    <dbReference type="NCBI Taxonomy" id="1219077"/>
    <lineage>
        <taxon>Bacteria</taxon>
        <taxon>Pseudomonadati</taxon>
        <taxon>Pseudomonadota</taxon>
        <taxon>Gammaproteobacteria</taxon>
        <taxon>Vibrionales</taxon>
        <taxon>Vibrionaceae</taxon>
        <taxon>Vibrio</taxon>
    </lineage>
</organism>
<gene>
    <name evidence="1" type="ORF">VAZ01S_039_00570</name>
</gene>
<sequence>MHGVNLSNAIKALRFRAKSRRLGDKNQLVQAELEVKAQAPYAAQVQQALINNSERMTLSKVTPGWVKSQLKKKKQIGYQLLNPLETESSLLIQNLSRETSHPIEPAMYVQLKSEEIFGVRLSAKRLGQILVQLYGYKVIETAETVEQVDVREAREHVEVKDVSENSSLDRDGLIKAIRQSIPHDVITLDERLQKKVS</sequence>
<proteinExistence type="predicted"/>
<dbReference type="eggNOG" id="ENOG5031PMD">
    <property type="taxonomic scope" value="Bacteria"/>
</dbReference>
<reference evidence="1 2" key="1">
    <citation type="submission" date="2013-09" db="EMBL/GenBank/DDBJ databases">
        <title>Whole genome shotgun sequence of Vibrio azureus NBRC 104587.</title>
        <authorList>
            <person name="Isaki S."/>
            <person name="Hosoyama A."/>
            <person name="Numata M."/>
            <person name="Hashimoto M."/>
            <person name="Hosoyama Y."/>
            <person name="Tsuchikane K."/>
            <person name="Noguchi M."/>
            <person name="Hirakata S."/>
            <person name="Ichikawa N."/>
            <person name="Ohji S."/>
            <person name="Yamazoe A."/>
            <person name="Fujita N."/>
        </authorList>
    </citation>
    <scope>NUCLEOTIDE SEQUENCE [LARGE SCALE GENOMIC DNA]</scope>
    <source>
        <strain evidence="1 2">NBRC 104587</strain>
    </source>
</reference>
<dbReference type="EMBL" id="BATL01000039">
    <property type="protein sequence ID" value="GAD76232.1"/>
    <property type="molecule type" value="Genomic_DNA"/>
</dbReference>
<protein>
    <submittedName>
        <fullName evidence="1">Uncharacterized protein</fullName>
    </submittedName>
</protein>
<dbReference type="AlphaFoldDB" id="U3ASK6"/>
<evidence type="ECO:0000313" key="1">
    <source>
        <dbReference type="EMBL" id="GAD76232.1"/>
    </source>
</evidence>
<comment type="caution">
    <text evidence="1">The sequence shown here is derived from an EMBL/GenBank/DDBJ whole genome shotgun (WGS) entry which is preliminary data.</text>
</comment>
<dbReference type="Proteomes" id="UP000016567">
    <property type="component" value="Unassembled WGS sequence"/>
</dbReference>